<comment type="caution">
    <text evidence="2">The sequence shown here is derived from an EMBL/GenBank/DDBJ whole genome shotgun (WGS) entry which is preliminary data.</text>
</comment>
<evidence type="ECO:0000256" key="1">
    <source>
        <dbReference type="SAM" id="MobiDB-lite"/>
    </source>
</evidence>
<dbReference type="InterPro" id="IPR055951">
    <property type="entry name" value="DUF7529"/>
</dbReference>
<evidence type="ECO:0000313" key="3">
    <source>
        <dbReference type="Proteomes" id="UP001257060"/>
    </source>
</evidence>
<sequence length="175" mass="18939">MDEPNRRPDRGRSSSESHPRSDARAFWDAVVDEMEVTAAAYRDAGWAVTELHPGEVRPVPAYLDTGGTDRTGLDVLVPAEEFETVQRLVEARSFDAHDASRVADGETVFAVVVMRDGSAAEAVAVPVYYASAAAAPMLERVDAHGELHLSVRSPSADGRVEFALENLESPLFDGE</sequence>
<proteinExistence type="predicted"/>
<gene>
    <name evidence="2" type="ORF">NDI76_14820</name>
</gene>
<dbReference type="EMBL" id="JAMQOP010000002">
    <property type="protein sequence ID" value="MDS0300017.1"/>
    <property type="molecule type" value="Genomic_DNA"/>
</dbReference>
<dbReference type="RefSeq" id="WP_310924863.1">
    <property type="nucleotide sequence ID" value="NZ_JAMQOP010000002.1"/>
</dbReference>
<reference evidence="2 3" key="1">
    <citation type="submission" date="2022-06" db="EMBL/GenBank/DDBJ databases">
        <title>Halogeometricum sp. a new haloarchaeum isolate from saline soil.</title>
        <authorList>
            <person name="Strakova D."/>
            <person name="Galisteo C."/>
            <person name="Sanchez-Porro C."/>
            <person name="Ventosa A."/>
        </authorList>
    </citation>
    <scope>NUCLEOTIDE SEQUENCE [LARGE SCALE GENOMIC DNA]</scope>
    <source>
        <strain evidence="2 3">S1BR25-6</strain>
    </source>
</reference>
<dbReference type="Pfam" id="PF24373">
    <property type="entry name" value="DUF7529"/>
    <property type="match status" value="1"/>
</dbReference>
<dbReference type="Proteomes" id="UP001257060">
    <property type="component" value="Unassembled WGS sequence"/>
</dbReference>
<name>A0ABU2GGT0_9EURY</name>
<organism evidence="2 3">
    <name type="scientific">Halogeometricum salsisoli</name>
    <dbReference type="NCBI Taxonomy" id="2950536"/>
    <lineage>
        <taxon>Archaea</taxon>
        <taxon>Methanobacteriati</taxon>
        <taxon>Methanobacteriota</taxon>
        <taxon>Stenosarchaea group</taxon>
        <taxon>Halobacteria</taxon>
        <taxon>Halobacteriales</taxon>
        <taxon>Haloferacaceae</taxon>
        <taxon>Halogeometricum</taxon>
    </lineage>
</organism>
<accession>A0ABU2GGT0</accession>
<evidence type="ECO:0008006" key="4">
    <source>
        <dbReference type="Google" id="ProtNLM"/>
    </source>
</evidence>
<feature type="region of interest" description="Disordered" evidence="1">
    <location>
        <begin position="1"/>
        <end position="24"/>
    </location>
</feature>
<keyword evidence="3" id="KW-1185">Reference proteome</keyword>
<protein>
    <recommendedName>
        <fullName evidence="4">Restriction endonuclease</fullName>
    </recommendedName>
</protein>
<evidence type="ECO:0000313" key="2">
    <source>
        <dbReference type="EMBL" id="MDS0300017.1"/>
    </source>
</evidence>